<dbReference type="GO" id="GO:0004312">
    <property type="term" value="F:fatty acid synthase activity"/>
    <property type="evidence" value="ECO:0007669"/>
    <property type="project" value="TreeGrafter"/>
</dbReference>
<dbReference type="Pfam" id="PF16197">
    <property type="entry name" value="KAsynt_C_assoc"/>
    <property type="match status" value="1"/>
</dbReference>
<dbReference type="GO" id="GO:0006633">
    <property type="term" value="P:fatty acid biosynthetic process"/>
    <property type="evidence" value="ECO:0007669"/>
    <property type="project" value="TreeGrafter"/>
</dbReference>
<dbReference type="SMART" id="SM00827">
    <property type="entry name" value="PKS_AT"/>
    <property type="match status" value="1"/>
</dbReference>
<dbReference type="Gene3D" id="3.40.47.10">
    <property type="match status" value="1"/>
</dbReference>
<dbReference type="Pfam" id="PF00698">
    <property type="entry name" value="Acyl_transf_1"/>
    <property type="match status" value="1"/>
</dbReference>
<dbReference type="PROSITE" id="PS52004">
    <property type="entry name" value="KS3_2"/>
    <property type="match status" value="1"/>
</dbReference>
<dbReference type="InterPro" id="IPR032821">
    <property type="entry name" value="PKS_assoc"/>
</dbReference>
<dbReference type="SUPFAM" id="SSF52151">
    <property type="entry name" value="FabD/lysophospholipase-like"/>
    <property type="match status" value="1"/>
</dbReference>
<evidence type="ECO:0000259" key="1">
    <source>
        <dbReference type="PROSITE" id="PS52004"/>
    </source>
</evidence>
<dbReference type="SUPFAM" id="SSF53901">
    <property type="entry name" value="Thiolase-like"/>
    <property type="match status" value="1"/>
</dbReference>
<protein>
    <recommendedName>
        <fullName evidence="1">Ketosynthase family 3 (KS3) domain-containing protein</fullName>
    </recommendedName>
</protein>
<dbReference type="SMART" id="SM00825">
    <property type="entry name" value="PKS_KS"/>
    <property type="match status" value="1"/>
</dbReference>
<keyword evidence="3" id="KW-1185">Reference proteome</keyword>
<evidence type="ECO:0000313" key="3">
    <source>
        <dbReference type="Proteomes" id="UP000240883"/>
    </source>
</evidence>
<dbReference type="InterPro" id="IPR050091">
    <property type="entry name" value="PKS_NRPS_Biosynth_Enz"/>
</dbReference>
<dbReference type="InterPro" id="IPR001227">
    <property type="entry name" value="Ac_transferase_dom_sf"/>
</dbReference>
<reference evidence="2 3" key="1">
    <citation type="journal article" date="2018" name="Front. Microbiol.">
        <title>Genome-Wide Analysis of Corynespora cassiicola Leaf Fall Disease Putative Effectors.</title>
        <authorList>
            <person name="Lopez D."/>
            <person name="Ribeiro S."/>
            <person name="Label P."/>
            <person name="Fumanal B."/>
            <person name="Venisse J.S."/>
            <person name="Kohler A."/>
            <person name="de Oliveira R.R."/>
            <person name="Labutti K."/>
            <person name="Lipzen A."/>
            <person name="Lail K."/>
            <person name="Bauer D."/>
            <person name="Ohm R.A."/>
            <person name="Barry K.W."/>
            <person name="Spatafora J."/>
            <person name="Grigoriev I.V."/>
            <person name="Martin F.M."/>
            <person name="Pujade-Renaud V."/>
        </authorList>
    </citation>
    <scope>NUCLEOTIDE SEQUENCE [LARGE SCALE GENOMIC DNA]</scope>
    <source>
        <strain evidence="2 3">Philippines</strain>
    </source>
</reference>
<sequence>QDGKSMGITMPNSSSQEELIRSVYARTGLDPSETSYVECHGTGTQAGDTTETGAISRVFGVGRKQPLAIGSVKTNVGHLEGASGLASVIKSVLMLENGIILPNRNFEKANPKIPLKGWHLHVPTSVEPWNISKARRASVNSFGYGGANVHAILESAEDFLRGHNISLAPMPKLFALSAFDPTAGESWARSLSSYIAARTPINLDTPSAPSDEEVAFLSSLAFTLSDRRTQHPWRATVAASSATELVARLAKVRFATVAKRRNIGYVFTGQGAQWCGMGRELMVASSRFRASLEACGSALRQFGAGFDVVEELEKDFETTRVNKAVYCQPLCTALQIALVDLLDSWGVTPHSVTGHSSGEIAAAYAAGSLSLEDAMLVAYERGRAT</sequence>
<dbReference type="InterPro" id="IPR014031">
    <property type="entry name" value="Ketoacyl_synth_C"/>
</dbReference>
<dbReference type="PANTHER" id="PTHR43775:SF29">
    <property type="entry name" value="ASPERFURANONE POLYKETIDE SYNTHASE AFOG-RELATED"/>
    <property type="match status" value="1"/>
</dbReference>
<dbReference type="AlphaFoldDB" id="A0A2T2MZ77"/>
<dbReference type="Proteomes" id="UP000240883">
    <property type="component" value="Unassembled WGS sequence"/>
</dbReference>
<dbReference type="InterPro" id="IPR016035">
    <property type="entry name" value="Acyl_Trfase/lysoPLipase"/>
</dbReference>
<dbReference type="STRING" id="1448308.A0A2T2MZ77"/>
<feature type="non-terminal residue" evidence="2">
    <location>
        <position position="1"/>
    </location>
</feature>
<dbReference type="InterPro" id="IPR020841">
    <property type="entry name" value="PKS_Beta-ketoAc_synthase_dom"/>
</dbReference>
<dbReference type="GO" id="GO:0044550">
    <property type="term" value="P:secondary metabolite biosynthetic process"/>
    <property type="evidence" value="ECO:0007669"/>
    <property type="project" value="TreeGrafter"/>
</dbReference>
<feature type="non-terminal residue" evidence="2">
    <location>
        <position position="385"/>
    </location>
</feature>
<name>A0A2T2MZ77_CORCC</name>
<dbReference type="InterPro" id="IPR016039">
    <property type="entry name" value="Thiolase-like"/>
</dbReference>
<gene>
    <name evidence="2" type="ORF">BS50DRAFT_474663</name>
</gene>
<feature type="domain" description="Ketosynthase family 3 (KS3)" evidence="1">
    <location>
        <begin position="1"/>
        <end position="155"/>
    </location>
</feature>
<dbReference type="Gene3D" id="3.40.366.10">
    <property type="entry name" value="Malonyl-Coenzyme A Acyl Carrier Protein, domain 2"/>
    <property type="match status" value="1"/>
</dbReference>
<accession>A0A2T2MZ77</accession>
<organism evidence="2 3">
    <name type="scientific">Corynespora cassiicola Philippines</name>
    <dbReference type="NCBI Taxonomy" id="1448308"/>
    <lineage>
        <taxon>Eukaryota</taxon>
        <taxon>Fungi</taxon>
        <taxon>Dikarya</taxon>
        <taxon>Ascomycota</taxon>
        <taxon>Pezizomycotina</taxon>
        <taxon>Dothideomycetes</taxon>
        <taxon>Pleosporomycetidae</taxon>
        <taxon>Pleosporales</taxon>
        <taxon>Corynesporascaceae</taxon>
        <taxon>Corynespora</taxon>
    </lineage>
</organism>
<dbReference type="Pfam" id="PF02801">
    <property type="entry name" value="Ketoacyl-synt_C"/>
    <property type="match status" value="1"/>
</dbReference>
<dbReference type="OrthoDB" id="4510994at2759"/>
<proteinExistence type="predicted"/>
<dbReference type="PANTHER" id="PTHR43775">
    <property type="entry name" value="FATTY ACID SYNTHASE"/>
    <property type="match status" value="1"/>
</dbReference>
<dbReference type="EMBL" id="KZ678307">
    <property type="protein sequence ID" value="PSN58550.1"/>
    <property type="molecule type" value="Genomic_DNA"/>
</dbReference>
<dbReference type="CDD" id="cd00833">
    <property type="entry name" value="PKS"/>
    <property type="match status" value="1"/>
</dbReference>
<dbReference type="InterPro" id="IPR014043">
    <property type="entry name" value="Acyl_transferase_dom"/>
</dbReference>
<evidence type="ECO:0000313" key="2">
    <source>
        <dbReference type="EMBL" id="PSN58550.1"/>
    </source>
</evidence>